<dbReference type="PANTHER" id="PTHR34222">
    <property type="entry name" value="GAG_PRE-INTEGRS DOMAIN-CONTAINING PROTEIN"/>
    <property type="match status" value="1"/>
</dbReference>
<feature type="non-terminal residue" evidence="2">
    <location>
        <position position="1"/>
    </location>
</feature>
<dbReference type="EMBL" id="KN645315">
    <property type="protein sequence ID" value="KHN41351.1"/>
    <property type="molecule type" value="Genomic_DNA"/>
</dbReference>
<reference evidence="2" key="1">
    <citation type="submission" date="2014-07" db="EMBL/GenBank/DDBJ databases">
        <title>Identification of a novel salt tolerance gene in wild soybean by whole-genome sequencing.</title>
        <authorList>
            <person name="Lam H.-M."/>
            <person name="Qi X."/>
            <person name="Li M.-W."/>
            <person name="Liu X."/>
            <person name="Xie M."/>
            <person name="Ni M."/>
            <person name="Xu X."/>
        </authorList>
    </citation>
    <scope>NUCLEOTIDE SEQUENCE [LARGE SCALE GENOMIC DNA]</scope>
    <source>
        <tissue evidence="2">Root</tissue>
    </source>
</reference>
<feature type="region of interest" description="Disordered" evidence="1">
    <location>
        <begin position="81"/>
        <end position="102"/>
    </location>
</feature>
<evidence type="ECO:0000256" key="1">
    <source>
        <dbReference type="SAM" id="MobiDB-lite"/>
    </source>
</evidence>
<dbReference type="PANTHER" id="PTHR34222:SF99">
    <property type="entry name" value="PROTEIN, PUTATIVE-RELATED"/>
    <property type="match status" value="1"/>
</dbReference>
<sequence length="149" mass="16952">LRVIWDELESYRPNPIYACNPKCSCDTFSNVLERKKQDHVMQFLRGLNDQFSTVRFNFLMMDPLPSIAKVFSYAVKQERKNGFPHNPSSRGGRSGSTGFGRGNSGGRGNKICIHCGLNNHIVDECYRNHGYPPGHKYHKPQDSLVNHVN</sequence>
<protein>
    <submittedName>
        <fullName evidence="2">Uncharacterized protein</fullName>
    </submittedName>
</protein>
<feature type="compositionally biased region" description="Gly residues" evidence="1">
    <location>
        <begin position="92"/>
        <end position="102"/>
    </location>
</feature>
<accession>A0A0B2S3P5</accession>
<gene>
    <name evidence="2" type="ORF">glysoja_031466</name>
</gene>
<organism evidence="2">
    <name type="scientific">Glycine soja</name>
    <name type="common">Wild soybean</name>
    <dbReference type="NCBI Taxonomy" id="3848"/>
    <lineage>
        <taxon>Eukaryota</taxon>
        <taxon>Viridiplantae</taxon>
        <taxon>Streptophyta</taxon>
        <taxon>Embryophyta</taxon>
        <taxon>Tracheophyta</taxon>
        <taxon>Spermatophyta</taxon>
        <taxon>Magnoliopsida</taxon>
        <taxon>eudicotyledons</taxon>
        <taxon>Gunneridae</taxon>
        <taxon>Pentapetalae</taxon>
        <taxon>rosids</taxon>
        <taxon>fabids</taxon>
        <taxon>Fabales</taxon>
        <taxon>Fabaceae</taxon>
        <taxon>Papilionoideae</taxon>
        <taxon>50 kb inversion clade</taxon>
        <taxon>NPAAA clade</taxon>
        <taxon>indigoferoid/millettioid clade</taxon>
        <taxon>Phaseoleae</taxon>
        <taxon>Glycine</taxon>
        <taxon>Glycine subgen. Soja</taxon>
    </lineage>
</organism>
<name>A0A0B2S3P5_GLYSO</name>
<proteinExistence type="predicted"/>
<dbReference type="AlphaFoldDB" id="A0A0B2S3P5"/>
<feature type="non-terminal residue" evidence="2">
    <location>
        <position position="149"/>
    </location>
</feature>
<evidence type="ECO:0000313" key="2">
    <source>
        <dbReference type="EMBL" id="KHN41351.1"/>
    </source>
</evidence>
<dbReference type="Proteomes" id="UP000053555">
    <property type="component" value="Unassembled WGS sequence"/>
</dbReference>